<accession>M2AUF3</accession>
<evidence type="ECO:0000313" key="2">
    <source>
        <dbReference type="EMBL" id="EMB16342.1"/>
    </source>
</evidence>
<evidence type="ECO:0000313" key="3">
    <source>
        <dbReference type="Proteomes" id="UP000011529"/>
    </source>
</evidence>
<organism evidence="2 3">
    <name type="scientific">Rhodopirellula europaea 6C</name>
    <dbReference type="NCBI Taxonomy" id="1263867"/>
    <lineage>
        <taxon>Bacteria</taxon>
        <taxon>Pseudomonadati</taxon>
        <taxon>Planctomycetota</taxon>
        <taxon>Planctomycetia</taxon>
        <taxon>Pirellulales</taxon>
        <taxon>Pirellulaceae</taxon>
        <taxon>Rhodopirellula</taxon>
    </lineage>
</organism>
<dbReference type="RefSeq" id="WP_008657106.1">
    <property type="nucleotide sequence ID" value="NZ_ANMO01000120.1"/>
</dbReference>
<keyword evidence="3" id="KW-1185">Reference proteome</keyword>
<protein>
    <submittedName>
        <fullName evidence="2">Secreted protein</fullName>
    </submittedName>
</protein>
<gene>
    <name evidence="2" type="ORF">RE6C_02707</name>
</gene>
<dbReference type="Proteomes" id="UP000011529">
    <property type="component" value="Unassembled WGS sequence"/>
</dbReference>
<reference evidence="2" key="1">
    <citation type="submission" date="2012-11" db="EMBL/GenBank/DDBJ databases">
        <title>Permanent draft genomes of Rhodopirellula europaea strain SH398 and 6C.</title>
        <authorList>
            <person name="Richter M."/>
            <person name="Richter-Heitmann T."/>
            <person name="Frank C."/>
            <person name="Harder J."/>
            <person name="Glockner F.O."/>
        </authorList>
    </citation>
    <scope>NUCLEOTIDE SEQUENCE</scope>
    <source>
        <strain evidence="2">6C</strain>
    </source>
</reference>
<dbReference type="EMBL" id="ANMO01000120">
    <property type="protein sequence ID" value="EMB16342.1"/>
    <property type="molecule type" value="Genomic_DNA"/>
</dbReference>
<feature type="signal peptide" evidence="1">
    <location>
        <begin position="1"/>
        <end position="26"/>
    </location>
</feature>
<dbReference type="PATRIC" id="fig|1263867.3.peg.2891"/>
<keyword evidence="1" id="KW-0732">Signal</keyword>
<evidence type="ECO:0000256" key="1">
    <source>
        <dbReference type="SAM" id="SignalP"/>
    </source>
</evidence>
<feature type="chain" id="PRO_5004020156" evidence="1">
    <location>
        <begin position="27"/>
        <end position="174"/>
    </location>
</feature>
<dbReference type="AlphaFoldDB" id="M2AUF3"/>
<reference evidence="2" key="2">
    <citation type="journal article" date="2013" name="Mar. Genomics">
        <title>Expression of sulfatases in Rhodopirellula baltica and the diversity of sulfatases in the genus Rhodopirellula.</title>
        <authorList>
            <person name="Wegner C.E."/>
            <person name="Richter-Heitmann T."/>
            <person name="Klindworth A."/>
            <person name="Klockow C."/>
            <person name="Richter M."/>
            <person name="Achstetter T."/>
            <person name="Glockner F.O."/>
            <person name="Harder J."/>
        </authorList>
    </citation>
    <scope>NUCLEOTIDE SEQUENCE [LARGE SCALE GENOMIC DNA]</scope>
    <source>
        <strain evidence="2">6C</strain>
    </source>
</reference>
<sequence length="174" mass="18766">MTVYSSQVHWVIATVVIGVTSCTATAQDSFGQSLPQPVTLAAPEMDDMTAMSDMLHSTSTLEMSDAITPTNRSVAELPASITNPSGILPSATGGAFVFDPLPMCGNGCNPRPIIDCTGPDFCGCTKRIYYGTNPCDDDPILPLYQSVNDKKTKHWYQHAFDMVTRKKAITEAIK</sequence>
<comment type="caution">
    <text evidence="2">The sequence shown here is derived from an EMBL/GenBank/DDBJ whole genome shotgun (WGS) entry which is preliminary data.</text>
</comment>
<name>M2AUF3_9BACT</name>
<proteinExistence type="predicted"/>